<feature type="transmembrane region" description="Helical" evidence="7">
    <location>
        <begin position="485"/>
        <end position="503"/>
    </location>
</feature>
<dbReference type="Pfam" id="PF00854">
    <property type="entry name" value="PTR2"/>
    <property type="match status" value="1"/>
</dbReference>
<evidence type="ECO:0000256" key="2">
    <source>
        <dbReference type="ARBA" id="ARBA00005982"/>
    </source>
</evidence>
<feature type="transmembrane region" description="Helical" evidence="7">
    <location>
        <begin position="368"/>
        <end position="388"/>
    </location>
</feature>
<proteinExistence type="inferred from homology"/>
<evidence type="ECO:0000256" key="6">
    <source>
        <dbReference type="ARBA" id="ARBA00044504"/>
    </source>
</evidence>
<feature type="transmembrane region" description="Helical" evidence="7">
    <location>
        <begin position="72"/>
        <end position="93"/>
    </location>
</feature>
<dbReference type="AlphaFoldDB" id="A0A5B7BR24"/>
<dbReference type="InterPro" id="IPR000109">
    <property type="entry name" value="POT_fam"/>
</dbReference>
<organism evidence="8">
    <name type="scientific">Davidia involucrata</name>
    <name type="common">Dove tree</name>
    <dbReference type="NCBI Taxonomy" id="16924"/>
    <lineage>
        <taxon>Eukaryota</taxon>
        <taxon>Viridiplantae</taxon>
        <taxon>Streptophyta</taxon>
        <taxon>Embryophyta</taxon>
        <taxon>Tracheophyta</taxon>
        <taxon>Spermatophyta</taxon>
        <taxon>Magnoliopsida</taxon>
        <taxon>eudicotyledons</taxon>
        <taxon>Gunneridae</taxon>
        <taxon>Pentapetalae</taxon>
        <taxon>asterids</taxon>
        <taxon>Cornales</taxon>
        <taxon>Nyssaceae</taxon>
        <taxon>Davidia</taxon>
    </lineage>
</organism>
<protein>
    <submittedName>
        <fullName evidence="8">Uncharacterized protein</fullName>
    </submittedName>
</protein>
<feature type="transmembrane region" description="Helical" evidence="7">
    <location>
        <begin position="39"/>
        <end position="60"/>
    </location>
</feature>
<dbReference type="GO" id="GO:0022857">
    <property type="term" value="F:transmembrane transporter activity"/>
    <property type="evidence" value="ECO:0007669"/>
    <property type="project" value="InterPro"/>
</dbReference>
<dbReference type="SUPFAM" id="SSF103473">
    <property type="entry name" value="MFS general substrate transporter"/>
    <property type="match status" value="1"/>
</dbReference>
<keyword evidence="3 7" id="KW-0812">Transmembrane</keyword>
<dbReference type="PANTHER" id="PTHR11654">
    <property type="entry name" value="OLIGOPEPTIDE TRANSPORTER-RELATED"/>
    <property type="match status" value="1"/>
</dbReference>
<evidence type="ECO:0000256" key="4">
    <source>
        <dbReference type="ARBA" id="ARBA00022989"/>
    </source>
</evidence>
<accession>A0A5B7BR24</accession>
<dbReference type="InterPro" id="IPR036259">
    <property type="entry name" value="MFS_trans_sf"/>
</dbReference>
<feature type="transmembrane region" description="Helical" evidence="7">
    <location>
        <begin position="454"/>
        <end position="473"/>
    </location>
</feature>
<dbReference type="EMBL" id="GHES01040596">
    <property type="protein sequence ID" value="MPA71155.1"/>
    <property type="molecule type" value="Transcribed_RNA"/>
</dbReference>
<reference evidence="8" key="1">
    <citation type="submission" date="2019-08" db="EMBL/GenBank/DDBJ databases">
        <title>Reference gene set and small RNA set construction with multiple tissues from Davidia involucrata Baill.</title>
        <authorList>
            <person name="Yang H."/>
            <person name="Zhou C."/>
            <person name="Li G."/>
            <person name="Wang J."/>
            <person name="Gao P."/>
            <person name="Wang M."/>
            <person name="Wang R."/>
            <person name="Zhao Y."/>
        </authorList>
    </citation>
    <scope>NUCLEOTIDE SEQUENCE</scope>
    <source>
        <tissue evidence="8">Mixed with DoveR01_LX</tissue>
    </source>
</reference>
<comment type="subcellular location">
    <subcellularLocation>
        <location evidence="1">Membrane</location>
        <topology evidence="1">Multi-pass membrane protein</topology>
    </subcellularLocation>
</comment>
<comment type="similarity">
    <text evidence="2">Belongs to the major facilitator superfamily. Proton-dependent oligopeptide transporter (POT/PTR) (TC 2.A.17) family.</text>
</comment>
<sequence>MNHIYIGLVFSHSLVENALVCVLIDHLAENWKSEHLHKVAAIVNVQEGVSAVMVIVVAHISDAYVGRFKMVLFSTAAYIIGLVLLWLAAWVLTRSTEVRILYAALVPIALGTAARDPLLKAFLGDQLREQKEPTSNVDDDEERVLCRTNILWRFAWFLGAIVAAFALKKDSWLYTSKISAIVMGVAYMLFLSGISFYNHQTPTGSPLTIVFTVLKVAILKRHLDYPLSPNHFFNNESDQILVLPHIQFFRWLDKAAIIESSSLSPVEQENKGKLCTVAQVKEVKLVLKMVPMWTTFLTYSLVEASGSTFFIQQANNMKDSIGGNEFTVPIQAFFVIKSFSSFIISYLYHLLVLKLWGTEANHQQHYMLVRIGIGMFSSILCCLAAWRVEVHRLLHLVKIEPEALSMMSIYWLIPQFCLLGFMEGLAQDGLQDFFSHHQVSESMKSYGPPFRDCILGIGKFLSIPFVLVFRCWFKDTINKSHLDQYYKMLAILSLGNLCIYWYVSNMYAYTKAPVLEKVDFDANLNLEECIVSTMETRADLPEEN</sequence>
<evidence type="ECO:0000256" key="7">
    <source>
        <dbReference type="SAM" id="Phobius"/>
    </source>
</evidence>
<evidence type="ECO:0000256" key="1">
    <source>
        <dbReference type="ARBA" id="ARBA00004141"/>
    </source>
</evidence>
<feature type="transmembrane region" description="Helical" evidence="7">
    <location>
        <begin position="179"/>
        <end position="197"/>
    </location>
</feature>
<dbReference type="Gene3D" id="1.20.1250.20">
    <property type="entry name" value="MFS general substrate transporter like domains"/>
    <property type="match status" value="1"/>
</dbReference>
<keyword evidence="5 7" id="KW-0472">Membrane</keyword>
<feature type="transmembrane region" description="Helical" evidence="7">
    <location>
        <begin position="326"/>
        <end position="348"/>
    </location>
</feature>
<name>A0A5B7BR24_DAVIN</name>
<dbReference type="GO" id="GO:0016020">
    <property type="term" value="C:membrane"/>
    <property type="evidence" value="ECO:0007669"/>
    <property type="project" value="UniProtKB-SubCell"/>
</dbReference>
<evidence type="ECO:0000256" key="5">
    <source>
        <dbReference type="ARBA" id="ARBA00023136"/>
    </source>
</evidence>
<comment type="similarity">
    <text evidence="6">Belongs to the major facilitator superfamily. Phosphate:H(+) symporter (TC 2.A.1.9) family.</text>
</comment>
<feature type="transmembrane region" description="Helical" evidence="7">
    <location>
        <begin position="150"/>
        <end position="167"/>
    </location>
</feature>
<evidence type="ECO:0000313" key="8">
    <source>
        <dbReference type="EMBL" id="MPA71155.1"/>
    </source>
</evidence>
<gene>
    <name evidence="8" type="ORF">Din_040596</name>
</gene>
<evidence type="ECO:0000256" key="3">
    <source>
        <dbReference type="ARBA" id="ARBA00022692"/>
    </source>
</evidence>
<keyword evidence="4 7" id="KW-1133">Transmembrane helix</keyword>